<name>A0A9J6EJD7_RHIMP</name>
<protein>
    <recommendedName>
        <fullName evidence="3">HTH CENPB-type domain-containing protein</fullName>
    </recommendedName>
</protein>
<evidence type="ECO:0000256" key="1">
    <source>
        <dbReference type="ARBA" id="ARBA00004123"/>
    </source>
</evidence>
<dbReference type="Proteomes" id="UP000821866">
    <property type="component" value="Chromosome 2"/>
</dbReference>
<dbReference type="PANTHER" id="PTHR19303">
    <property type="entry name" value="TRANSPOSON"/>
    <property type="match status" value="1"/>
</dbReference>
<dbReference type="InterPro" id="IPR009057">
    <property type="entry name" value="Homeodomain-like_sf"/>
</dbReference>
<dbReference type="GO" id="GO:0005634">
    <property type="term" value="C:nucleus"/>
    <property type="evidence" value="ECO:0007669"/>
    <property type="project" value="UniProtKB-SubCell"/>
</dbReference>
<dbReference type="PANTHER" id="PTHR19303:SF73">
    <property type="entry name" value="PROTEIN PDC2"/>
    <property type="match status" value="1"/>
</dbReference>
<comment type="caution">
    <text evidence="4">The sequence shown here is derived from an EMBL/GenBank/DDBJ whole genome shotgun (WGS) entry which is preliminary data.</text>
</comment>
<dbReference type="SUPFAM" id="SSF46689">
    <property type="entry name" value="Homeodomain-like"/>
    <property type="match status" value="1"/>
</dbReference>
<evidence type="ECO:0000313" key="5">
    <source>
        <dbReference type="Proteomes" id="UP000821866"/>
    </source>
</evidence>
<evidence type="ECO:0000313" key="4">
    <source>
        <dbReference type="EMBL" id="KAH8034627.1"/>
    </source>
</evidence>
<proteinExistence type="predicted"/>
<feature type="domain" description="HTH CENPB-type" evidence="3">
    <location>
        <begin position="33"/>
        <end position="106"/>
    </location>
</feature>
<reference evidence="4" key="1">
    <citation type="journal article" date="2020" name="Cell">
        <title>Large-Scale Comparative Analyses of Tick Genomes Elucidate Their Genetic Diversity and Vector Capacities.</title>
        <authorList>
            <consortium name="Tick Genome and Microbiome Consortium (TIGMIC)"/>
            <person name="Jia N."/>
            <person name="Wang J."/>
            <person name="Shi W."/>
            <person name="Du L."/>
            <person name="Sun Y."/>
            <person name="Zhan W."/>
            <person name="Jiang J.F."/>
            <person name="Wang Q."/>
            <person name="Zhang B."/>
            <person name="Ji P."/>
            <person name="Bell-Sakyi L."/>
            <person name="Cui X.M."/>
            <person name="Yuan T.T."/>
            <person name="Jiang B.G."/>
            <person name="Yang W.F."/>
            <person name="Lam T.T."/>
            <person name="Chang Q.C."/>
            <person name="Ding S.J."/>
            <person name="Wang X.J."/>
            <person name="Zhu J.G."/>
            <person name="Ruan X.D."/>
            <person name="Zhao L."/>
            <person name="Wei J.T."/>
            <person name="Ye R.Z."/>
            <person name="Que T.C."/>
            <person name="Du C.H."/>
            <person name="Zhou Y.H."/>
            <person name="Cheng J.X."/>
            <person name="Dai P.F."/>
            <person name="Guo W.B."/>
            <person name="Han X.H."/>
            <person name="Huang E.J."/>
            <person name="Li L.F."/>
            <person name="Wei W."/>
            <person name="Gao Y.C."/>
            <person name="Liu J.Z."/>
            <person name="Shao H.Z."/>
            <person name="Wang X."/>
            <person name="Wang C.C."/>
            <person name="Yang T.C."/>
            <person name="Huo Q.B."/>
            <person name="Li W."/>
            <person name="Chen H.Y."/>
            <person name="Chen S.E."/>
            <person name="Zhou L.G."/>
            <person name="Ni X.B."/>
            <person name="Tian J.H."/>
            <person name="Sheng Y."/>
            <person name="Liu T."/>
            <person name="Pan Y.S."/>
            <person name="Xia L.Y."/>
            <person name="Li J."/>
            <person name="Zhao F."/>
            <person name="Cao W.C."/>
        </authorList>
    </citation>
    <scope>NUCLEOTIDE SEQUENCE</scope>
    <source>
        <strain evidence="4">Rmic-2018</strain>
    </source>
</reference>
<accession>A0A9J6EJD7</accession>
<reference evidence="4" key="2">
    <citation type="submission" date="2021-09" db="EMBL/GenBank/DDBJ databases">
        <authorList>
            <person name="Jia N."/>
            <person name="Wang J."/>
            <person name="Shi W."/>
            <person name="Du L."/>
            <person name="Sun Y."/>
            <person name="Zhan W."/>
            <person name="Jiang J."/>
            <person name="Wang Q."/>
            <person name="Zhang B."/>
            <person name="Ji P."/>
            <person name="Sakyi L.B."/>
            <person name="Cui X."/>
            <person name="Yuan T."/>
            <person name="Jiang B."/>
            <person name="Yang W."/>
            <person name="Lam T.T.-Y."/>
            <person name="Chang Q."/>
            <person name="Ding S."/>
            <person name="Wang X."/>
            <person name="Zhu J."/>
            <person name="Ruan X."/>
            <person name="Zhao L."/>
            <person name="Wei J."/>
            <person name="Que T."/>
            <person name="Du C."/>
            <person name="Cheng J."/>
            <person name="Dai P."/>
            <person name="Han X."/>
            <person name="Huang E."/>
            <person name="Gao Y."/>
            <person name="Liu J."/>
            <person name="Shao H."/>
            <person name="Ye R."/>
            <person name="Li L."/>
            <person name="Wei W."/>
            <person name="Wang X."/>
            <person name="Wang C."/>
            <person name="Huo Q."/>
            <person name="Li W."/>
            <person name="Guo W."/>
            <person name="Chen H."/>
            <person name="Chen S."/>
            <person name="Zhou L."/>
            <person name="Zhou L."/>
            <person name="Ni X."/>
            <person name="Tian J."/>
            <person name="Zhou Y."/>
            <person name="Sheng Y."/>
            <person name="Liu T."/>
            <person name="Pan Y."/>
            <person name="Xia L."/>
            <person name="Li J."/>
            <person name="Zhao F."/>
            <person name="Cao W."/>
        </authorList>
    </citation>
    <scope>NUCLEOTIDE SEQUENCE</scope>
    <source>
        <strain evidence="4">Rmic-2018</strain>
        <tissue evidence="4">Larvae</tissue>
    </source>
</reference>
<dbReference type="PROSITE" id="PS51253">
    <property type="entry name" value="HTH_CENPB"/>
    <property type="match status" value="1"/>
</dbReference>
<dbReference type="InterPro" id="IPR050863">
    <property type="entry name" value="CenT-Element_Derived"/>
</dbReference>
<comment type="subcellular location">
    <subcellularLocation>
        <location evidence="1">Nucleus</location>
    </subcellularLocation>
</comment>
<dbReference type="Gene3D" id="1.10.10.60">
    <property type="entry name" value="Homeodomain-like"/>
    <property type="match status" value="2"/>
</dbReference>
<dbReference type="InterPro" id="IPR006600">
    <property type="entry name" value="HTH_CenpB_DNA-bd_dom"/>
</dbReference>
<gene>
    <name evidence="4" type="ORF">HPB51_026154</name>
</gene>
<dbReference type="VEuPathDB" id="VectorBase:LOC119177823"/>
<keyword evidence="2" id="KW-0238">DNA-binding</keyword>
<dbReference type="Pfam" id="PF03221">
    <property type="entry name" value="HTH_Tnp_Tc5"/>
    <property type="match status" value="1"/>
</dbReference>
<dbReference type="EMBL" id="JABSTU010000004">
    <property type="protein sequence ID" value="KAH8034627.1"/>
    <property type="molecule type" value="Genomic_DNA"/>
</dbReference>
<dbReference type="AlphaFoldDB" id="A0A9J6EJD7"/>
<keyword evidence="5" id="KW-1185">Reference proteome</keyword>
<dbReference type="GO" id="GO:0003677">
    <property type="term" value="F:DNA binding"/>
    <property type="evidence" value="ECO:0007669"/>
    <property type="project" value="UniProtKB-KW"/>
</dbReference>
<evidence type="ECO:0000256" key="2">
    <source>
        <dbReference type="ARBA" id="ARBA00023125"/>
    </source>
</evidence>
<organism evidence="4 5">
    <name type="scientific">Rhipicephalus microplus</name>
    <name type="common">Cattle tick</name>
    <name type="synonym">Boophilus microplus</name>
    <dbReference type="NCBI Taxonomy" id="6941"/>
    <lineage>
        <taxon>Eukaryota</taxon>
        <taxon>Metazoa</taxon>
        <taxon>Ecdysozoa</taxon>
        <taxon>Arthropoda</taxon>
        <taxon>Chelicerata</taxon>
        <taxon>Arachnida</taxon>
        <taxon>Acari</taxon>
        <taxon>Parasitiformes</taxon>
        <taxon>Ixodida</taxon>
        <taxon>Ixodoidea</taxon>
        <taxon>Ixodidae</taxon>
        <taxon>Rhipicephalinae</taxon>
        <taxon>Rhipicephalus</taxon>
        <taxon>Boophilus</taxon>
    </lineage>
</organism>
<evidence type="ECO:0000259" key="3">
    <source>
        <dbReference type="PROSITE" id="PS51253"/>
    </source>
</evidence>
<sequence>MAQKFGIPLSMLSTVLKNKQNVLDGFQQSFSSQRKRVRGSKFPNIEATLLMWLRNTTAVNLVVTTAIMMEKADALGMALQMGNTDFSCSGVWFDCFKKRNSVVSKSVHGESGTIYVATADNWRSSGLAKLRKSFAYSDIFNLDEAALFF</sequence>